<evidence type="ECO:0000259" key="2">
    <source>
        <dbReference type="PROSITE" id="PS50022"/>
    </source>
</evidence>
<evidence type="ECO:0000256" key="1">
    <source>
        <dbReference type="ARBA" id="ARBA00023295"/>
    </source>
</evidence>
<keyword evidence="1" id="KW-0326">Glycosidase</keyword>
<dbReference type="InterPro" id="IPR003343">
    <property type="entry name" value="Big_2"/>
</dbReference>
<dbReference type="EMBL" id="CP058561">
    <property type="protein sequence ID" value="QUH29695.1"/>
    <property type="molecule type" value="Genomic_DNA"/>
</dbReference>
<name>A0A8J8SCR4_9FIRM</name>
<dbReference type="Proteomes" id="UP000677305">
    <property type="component" value="Chromosome"/>
</dbReference>
<feature type="domain" description="F5/8 type C" evidence="2">
    <location>
        <begin position="886"/>
        <end position="1044"/>
    </location>
</feature>
<dbReference type="SMART" id="SM00635">
    <property type="entry name" value="BID_2"/>
    <property type="match status" value="1"/>
</dbReference>
<keyword evidence="4" id="KW-1185">Reference proteome</keyword>
<dbReference type="InterPro" id="IPR055826">
    <property type="entry name" value="DUF7402"/>
</dbReference>
<dbReference type="PROSITE" id="PS50022">
    <property type="entry name" value="FA58C_3"/>
    <property type="match status" value="2"/>
</dbReference>
<dbReference type="SUPFAM" id="SSF49785">
    <property type="entry name" value="Galactose-binding domain-like"/>
    <property type="match status" value="3"/>
</dbReference>
<dbReference type="Pfam" id="PF05345">
    <property type="entry name" value="He_PIG"/>
    <property type="match status" value="1"/>
</dbReference>
<dbReference type="Gene3D" id="2.60.40.10">
    <property type="entry name" value="Immunoglobulins"/>
    <property type="match status" value="1"/>
</dbReference>
<sequence>MLKIKGRGILFATIIVMFMFMNFNPSSVVFATYTPGTAPFINTWLVAGPFDNSINLDLSMNPKESDNIGGKTWEYFDDRLFNRNLDDYQDLYSYFKVKKGLPVIDGSVAYAHVYVYSPTSRSARFRTGCSGTSQVWINGTSAGSISTAVEVDKDSSDFSIYLNEGWNKILVKQVLNRVKFWGFYGRVCDSNGNEISGLEYSTNGGNGELAVNTKELSFTDNNMPSAFSEWPYVWTTCTRDTANWRPQASKFRFYAQGGTPGYTWSIESGSLPDGLTLASDGTIDGYCTATEGKYDFVVKVTDSVNSTATKALTIEVKERPNKWLEQARQIALISCGPTLNVNLDPNYSADLWAERAVRQGIQAVYFEAGQQTPIWWPSVYAPAGTKDSITPYMEEIKRHGLRWGIYYPSEGAANKHYSSNGFFIDVEDLQLRYNPDQWFFDGNPYTKGNIDAMYSIVRAYREDAVIISNAPPEQGDADLKFTENARYWDNVLGTALPWATPDNKITAIQAWRHPFAKVNDRWSQWHHGQVRDDWRNFAKANIIEMCTGQIADFDQMPGTSRGPGTDTNWFELKLWPIESQQFIDMREAYAHWINPILESLIGTDPGPLEDTWGYSTQRDNLIYMHIMKNSVGKSGMPSGGNIVVSPVNDTVTNVTLLRDGTVLPYTQNGNSLTVDTSGIEVDSIDTVIKIETDKQFTGFKLTSIKATGSKTGDSTIQINVEGYLNHYVSLKADITQISYTSSNTSVATVDSNGLVTAVGEGTATITSTVEHDNEVKADSIDVKVETGNNIRVADTLIGAVARVAGKEIYYGKMYHQDITENITIEGRGAKGGTLDISGASITYHTDDTELVEIDSNGVISVKTTITDSEQVAVWATVTYNGITVTTNKVFIDVSDEKVVSENKPATARDYSETFTPDKANDGIALPADGSDSSKWRAGSIANNGWWQVDLQDVHSIYSVDINFNNRDDGYINVPKSITFQVSNDGINWTTKLSKVINLPNNGDYSCTEANNYILAANGRYLRLLFEDGAQGDAIEIAEVKVWSKDTLADQMVTVSSTFNNNYLGENAVDGIIGQNGTGEWASLGELNPWIQIDYLNESKTINKITLYDRSNTDDNILGGTLTFSDGSSISVTGIPADGSAKEVLFPQKTVSWVKFQGSGGVGYNNGLSEIVIENTNLPPSNIAPHATTTASSEFDNRYVSANAIDETASEWASKGELNPWIQLDWNTSQTINKILLSDRVNTDDHTPGGTLTFSDGSSVQVTDMNNDGTPLEVTFPDKTVTWVRFQVTGGTGYNNGLAELEIYGN</sequence>
<dbReference type="InterPro" id="IPR008979">
    <property type="entry name" value="Galactose-bd-like_sf"/>
</dbReference>
<dbReference type="Pfam" id="PF24135">
    <property type="entry name" value="DUF7402"/>
    <property type="match status" value="2"/>
</dbReference>
<accession>A0A8J8SCR4</accession>
<dbReference type="Pfam" id="PF02368">
    <property type="entry name" value="Big_2"/>
    <property type="match status" value="1"/>
</dbReference>
<dbReference type="GO" id="GO:0016798">
    <property type="term" value="F:hydrolase activity, acting on glycosyl bonds"/>
    <property type="evidence" value="ECO:0007669"/>
    <property type="project" value="UniProtKB-KW"/>
</dbReference>
<evidence type="ECO:0000313" key="3">
    <source>
        <dbReference type="EMBL" id="QUH29695.1"/>
    </source>
</evidence>
<dbReference type="Pfam" id="PF00754">
    <property type="entry name" value="F5_F8_type_C"/>
    <property type="match status" value="1"/>
</dbReference>
<dbReference type="InterPro" id="IPR000421">
    <property type="entry name" value="FA58C"/>
</dbReference>
<evidence type="ECO:0000313" key="4">
    <source>
        <dbReference type="Proteomes" id="UP000677305"/>
    </source>
</evidence>
<protein>
    <submittedName>
        <fullName evidence="3">Discoidin domain-containing protein</fullName>
    </submittedName>
</protein>
<dbReference type="KEGG" id="vgu:HYG85_12595"/>
<dbReference type="Gene3D" id="3.20.20.80">
    <property type="entry name" value="Glycosidases"/>
    <property type="match status" value="1"/>
</dbReference>
<dbReference type="Gene3D" id="2.60.120.260">
    <property type="entry name" value="Galactose-binding domain-like"/>
    <property type="match status" value="3"/>
</dbReference>
<dbReference type="InterPro" id="IPR013783">
    <property type="entry name" value="Ig-like_fold"/>
</dbReference>
<reference evidence="3 4" key="1">
    <citation type="submission" date="2020-07" db="EMBL/GenBank/DDBJ databases">
        <title>Vallitalea guaymasensis genome.</title>
        <authorList>
            <person name="Postec A."/>
        </authorList>
    </citation>
    <scope>NUCLEOTIDE SEQUENCE [LARGE SCALE GENOMIC DNA]</scope>
    <source>
        <strain evidence="3 4">Ra1766G1</strain>
    </source>
</reference>
<organism evidence="3 4">
    <name type="scientific">Vallitalea guaymasensis</name>
    <dbReference type="NCBI Taxonomy" id="1185412"/>
    <lineage>
        <taxon>Bacteria</taxon>
        <taxon>Bacillati</taxon>
        <taxon>Bacillota</taxon>
        <taxon>Clostridia</taxon>
        <taxon>Lachnospirales</taxon>
        <taxon>Vallitaleaceae</taxon>
        <taxon>Vallitalea</taxon>
    </lineage>
</organism>
<dbReference type="Gene3D" id="2.60.40.1080">
    <property type="match status" value="1"/>
</dbReference>
<feature type="domain" description="F5/8 type C" evidence="2">
    <location>
        <begin position="1170"/>
        <end position="1305"/>
    </location>
</feature>
<gene>
    <name evidence="3" type="ORF">HYG85_12595</name>
</gene>
<keyword evidence="1" id="KW-0378">Hydrolase</keyword>
<dbReference type="RefSeq" id="WP_212689955.1">
    <property type="nucleotide sequence ID" value="NZ_CP058561.1"/>
</dbReference>
<dbReference type="SUPFAM" id="SSF49373">
    <property type="entry name" value="Invasin/intimin cell-adhesion fragments"/>
    <property type="match status" value="1"/>
</dbReference>
<proteinExistence type="predicted"/>
<dbReference type="InterPro" id="IPR008964">
    <property type="entry name" value="Invasin/intimin_cell_adhesion"/>
</dbReference>